<evidence type="ECO:0000313" key="3">
    <source>
        <dbReference type="WBParaSite" id="TMUE_1000002832.1"/>
    </source>
</evidence>
<dbReference type="PANTHER" id="PTHR10933">
    <property type="entry name" value="IMMUNOGLOBULIN-BINDING PROTEIN 1"/>
    <property type="match status" value="1"/>
</dbReference>
<sequence>MTLEKPDSSTAIYDQFTQLTQHSEELLSDGLSVKDSSKQCSELIKRLECMLNTMNKLDLYSDNEHLDDISTKDLRMLKVYAYLGLLLTSATLDNRLDCLERAIFYMRRYLVILKTFDIFNDPDTEALLVDCPTGKGSMQQLPKDLAETMKERERRVKRFKDQSMLKSRLEKANIGDPTRYSEEDVREIYLDELRLYGLRVLEEIALAIQEYDLLKSRQRMTDDADGVDGVSTPQRPCPFKLFVIPHEEEKKKVFGLGYPSVPTQSIEDWLQRRDLTQHTAAGAASNSVVAEFSPRGSRKTVTFDEELASSSSSDSGDDTSLRRQREWDDYKDSHPRGWGNTHNKG</sequence>
<accession>A0A5S6Q796</accession>
<evidence type="ECO:0000313" key="2">
    <source>
        <dbReference type="Proteomes" id="UP000046395"/>
    </source>
</evidence>
<dbReference type="InterPro" id="IPR038511">
    <property type="entry name" value="TAP42/TAP46-like_sf"/>
</dbReference>
<protein>
    <submittedName>
        <fullName evidence="3">TAP42-like family protein</fullName>
    </submittedName>
</protein>
<dbReference type="InterPro" id="IPR007304">
    <property type="entry name" value="TAP46-like"/>
</dbReference>
<dbReference type="PANTHER" id="PTHR10933:SF9">
    <property type="entry name" value="IMMUNOGLOBULIN-BINDING PROTEIN 1"/>
    <property type="match status" value="1"/>
</dbReference>
<organism evidence="2 3">
    <name type="scientific">Trichuris muris</name>
    <name type="common">Mouse whipworm</name>
    <dbReference type="NCBI Taxonomy" id="70415"/>
    <lineage>
        <taxon>Eukaryota</taxon>
        <taxon>Metazoa</taxon>
        <taxon>Ecdysozoa</taxon>
        <taxon>Nematoda</taxon>
        <taxon>Enoplea</taxon>
        <taxon>Dorylaimia</taxon>
        <taxon>Trichinellida</taxon>
        <taxon>Trichuridae</taxon>
        <taxon>Trichuris</taxon>
    </lineage>
</organism>
<feature type="compositionally biased region" description="Basic and acidic residues" evidence="1">
    <location>
        <begin position="319"/>
        <end position="335"/>
    </location>
</feature>
<dbReference type="Proteomes" id="UP000046395">
    <property type="component" value="Unassembled WGS sequence"/>
</dbReference>
<proteinExistence type="predicted"/>
<reference evidence="3" key="1">
    <citation type="submission" date="2019-12" db="UniProtKB">
        <authorList>
            <consortium name="WormBaseParasite"/>
        </authorList>
    </citation>
    <scope>IDENTIFICATION</scope>
</reference>
<dbReference type="GO" id="GO:0009966">
    <property type="term" value="P:regulation of signal transduction"/>
    <property type="evidence" value="ECO:0007669"/>
    <property type="project" value="InterPro"/>
</dbReference>
<dbReference type="Pfam" id="PF04177">
    <property type="entry name" value="TAP42"/>
    <property type="match status" value="1"/>
</dbReference>
<dbReference type="GO" id="GO:0051721">
    <property type="term" value="F:protein phosphatase 2A binding"/>
    <property type="evidence" value="ECO:0007669"/>
    <property type="project" value="TreeGrafter"/>
</dbReference>
<dbReference type="STRING" id="70415.A0A5S6Q796"/>
<name>A0A5S6Q796_TRIMR</name>
<dbReference type="GO" id="GO:0035303">
    <property type="term" value="P:regulation of dephosphorylation"/>
    <property type="evidence" value="ECO:0007669"/>
    <property type="project" value="TreeGrafter"/>
</dbReference>
<keyword evidence="2" id="KW-1185">Reference proteome</keyword>
<feature type="region of interest" description="Disordered" evidence="1">
    <location>
        <begin position="294"/>
        <end position="345"/>
    </location>
</feature>
<dbReference type="Gene3D" id="1.25.40.540">
    <property type="entry name" value="TAP42-like family"/>
    <property type="match status" value="1"/>
</dbReference>
<dbReference type="GO" id="GO:0005829">
    <property type="term" value="C:cytosol"/>
    <property type="evidence" value="ECO:0007669"/>
    <property type="project" value="TreeGrafter"/>
</dbReference>
<dbReference type="WBParaSite" id="TMUE_1000002832.1">
    <property type="protein sequence ID" value="TMUE_1000002832.1"/>
    <property type="gene ID" value="WBGene00294886"/>
</dbReference>
<evidence type="ECO:0000256" key="1">
    <source>
        <dbReference type="SAM" id="MobiDB-lite"/>
    </source>
</evidence>
<dbReference type="AlphaFoldDB" id="A0A5S6Q796"/>